<dbReference type="GO" id="GO:0001510">
    <property type="term" value="P:RNA methylation"/>
    <property type="evidence" value="ECO:0007669"/>
    <property type="project" value="InterPro"/>
</dbReference>
<organism evidence="8 9">
    <name type="scientific">Fervidibacillus halotolerans</name>
    <dbReference type="NCBI Taxonomy" id="2980027"/>
    <lineage>
        <taxon>Bacteria</taxon>
        <taxon>Bacillati</taxon>
        <taxon>Bacillota</taxon>
        <taxon>Bacilli</taxon>
        <taxon>Bacillales</taxon>
        <taxon>Bacillaceae</taxon>
        <taxon>Fervidibacillus</taxon>
    </lineage>
</organism>
<dbReference type="GO" id="GO:0008757">
    <property type="term" value="F:S-adenosylmethionine-dependent methyltransferase activity"/>
    <property type="evidence" value="ECO:0007669"/>
    <property type="project" value="InterPro"/>
</dbReference>
<dbReference type="EMBL" id="CP106877">
    <property type="protein sequence ID" value="WAA13283.1"/>
    <property type="molecule type" value="Genomic_DNA"/>
</dbReference>
<dbReference type="NCBIfam" id="TIGR00446">
    <property type="entry name" value="nop2p"/>
    <property type="match status" value="1"/>
</dbReference>
<name>A0A9E8M0L1_9BACI</name>
<dbReference type="Pfam" id="PF17126">
    <property type="entry name" value="RsmF_methylt_CI"/>
    <property type="match status" value="1"/>
</dbReference>
<dbReference type="PANTHER" id="PTHR22807:SF30">
    <property type="entry name" value="28S RRNA (CYTOSINE(4447)-C(5))-METHYLTRANSFERASE-RELATED"/>
    <property type="match status" value="1"/>
</dbReference>
<proteinExistence type="inferred from homology"/>
<dbReference type="CDD" id="cd21147">
    <property type="entry name" value="RsmF_methylt_CTD1"/>
    <property type="match status" value="1"/>
</dbReference>
<evidence type="ECO:0000259" key="7">
    <source>
        <dbReference type="PROSITE" id="PS51686"/>
    </source>
</evidence>
<feature type="active site" description="Nucleophile" evidence="6">
    <location>
        <position position="233"/>
    </location>
</feature>
<dbReference type="Gene3D" id="3.30.70.1170">
    <property type="entry name" value="Sun protein, domain 3"/>
    <property type="match status" value="1"/>
</dbReference>
<evidence type="ECO:0000256" key="2">
    <source>
        <dbReference type="ARBA" id="ARBA00022603"/>
    </source>
</evidence>
<dbReference type="KEGG" id="fhl:OE105_03945"/>
<dbReference type="InterPro" id="IPR011023">
    <property type="entry name" value="Nop2p"/>
</dbReference>
<dbReference type="InterPro" id="IPR029063">
    <property type="entry name" value="SAM-dependent_MTases_sf"/>
</dbReference>
<feature type="domain" description="SAM-dependent MTase RsmB/NOP-type" evidence="7">
    <location>
        <begin position="23"/>
        <end position="304"/>
    </location>
</feature>
<dbReference type="Gene3D" id="2.30.130.60">
    <property type="match status" value="1"/>
</dbReference>
<evidence type="ECO:0000256" key="4">
    <source>
        <dbReference type="ARBA" id="ARBA00022691"/>
    </source>
</evidence>
<dbReference type="PANTHER" id="PTHR22807">
    <property type="entry name" value="NOP2 YEAST -RELATED NOL1/NOP2/FMU SUN DOMAIN-CONTAINING"/>
    <property type="match status" value="1"/>
</dbReference>
<dbReference type="PROSITE" id="PS51686">
    <property type="entry name" value="SAM_MT_RSMB_NOP"/>
    <property type="match status" value="1"/>
</dbReference>
<dbReference type="GO" id="GO:0003723">
    <property type="term" value="F:RNA binding"/>
    <property type="evidence" value="ECO:0007669"/>
    <property type="project" value="UniProtKB-UniRule"/>
</dbReference>
<dbReference type="InterPro" id="IPR031340">
    <property type="entry name" value="RsmF_methylt_CI"/>
</dbReference>
<feature type="binding site" evidence="6">
    <location>
        <position position="135"/>
    </location>
    <ligand>
        <name>S-adenosyl-L-methionine</name>
        <dbReference type="ChEBI" id="CHEBI:59789"/>
    </ligand>
</feature>
<dbReference type="GO" id="GO:0006396">
    <property type="term" value="P:RNA processing"/>
    <property type="evidence" value="ECO:0007669"/>
    <property type="project" value="InterPro"/>
</dbReference>
<keyword evidence="3 6" id="KW-0808">Transferase</keyword>
<keyword evidence="1" id="KW-0963">Cytoplasm</keyword>
<protein>
    <submittedName>
        <fullName evidence="8">RsmF rRNA methyltransferase first C-terminal domain-containing protein</fullName>
    </submittedName>
</protein>
<dbReference type="InterPro" id="IPR031341">
    <property type="entry name" value="Methyltr_RsmF_N"/>
</dbReference>
<keyword evidence="9" id="KW-1185">Reference proteome</keyword>
<dbReference type="Pfam" id="PF17125">
    <property type="entry name" value="Methyltr_RsmF_N"/>
    <property type="match status" value="1"/>
</dbReference>
<keyword evidence="5 6" id="KW-0694">RNA-binding</keyword>
<dbReference type="GO" id="GO:0008173">
    <property type="term" value="F:RNA methyltransferase activity"/>
    <property type="evidence" value="ECO:0007669"/>
    <property type="project" value="InterPro"/>
</dbReference>
<dbReference type="AlphaFoldDB" id="A0A9E8M0L1"/>
<dbReference type="Pfam" id="PF13636">
    <property type="entry name" value="Methyltranf_PUA"/>
    <property type="match status" value="1"/>
</dbReference>
<dbReference type="InterPro" id="IPR023267">
    <property type="entry name" value="RCMT"/>
</dbReference>
<dbReference type="RefSeq" id="WP_275421439.1">
    <property type="nucleotide sequence ID" value="NZ_CP106877.1"/>
</dbReference>
<feature type="binding site" evidence="6">
    <location>
        <position position="180"/>
    </location>
    <ligand>
        <name>S-adenosyl-L-methionine</name>
        <dbReference type="ChEBI" id="CHEBI:59789"/>
    </ligand>
</feature>
<accession>A0A9E8M0L1</accession>
<dbReference type="InterPro" id="IPR049560">
    <property type="entry name" value="MeTrfase_RsmB-F_NOP2_cat"/>
</dbReference>
<dbReference type="Proteomes" id="UP001164726">
    <property type="component" value="Chromosome"/>
</dbReference>
<evidence type="ECO:0000256" key="5">
    <source>
        <dbReference type="ARBA" id="ARBA00022884"/>
    </source>
</evidence>
<dbReference type="SUPFAM" id="SSF53335">
    <property type="entry name" value="S-adenosyl-L-methionine-dependent methyltransferases"/>
    <property type="match status" value="1"/>
</dbReference>
<keyword evidence="4 6" id="KW-0949">S-adenosyl-L-methionine</keyword>
<evidence type="ECO:0000313" key="8">
    <source>
        <dbReference type="EMBL" id="WAA13283.1"/>
    </source>
</evidence>
<keyword evidence="2 6" id="KW-0489">Methyltransferase</keyword>
<dbReference type="Pfam" id="PF01189">
    <property type="entry name" value="Methyltr_RsmB-F"/>
    <property type="match status" value="1"/>
</dbReference>
<dbReference type="InterPro" id="IPR027391">
    <property type="entry name" value="Nol1_Nop2_Fmu_2"/>
</dbReference>
<evidence type="ECO:0000256" key="1">
    <source>
        <dbReference type="ARBA" id="ARBA00022490"/>
    </source>
</evidence>
<sequence>MKKLPDGFVKKMNDLLKDEAEDFFATYKETRLGGLRINPLKIQSEQWEKQSPFPLKNIPFVENGYYYSLEKYEPGKHPYHFAGVYYIQEPSAMFVAPLLDVKPGEKVLDLCAAPGGKTTQIGASLKQQGILVANEIHPKRAKVLSENVERFGLQNAIVTNETPERLAQHFPSYFDKIIVDAPCSGEGMFRKDPEAIEYWSEQHVLACQKNQMNILDAAVQMLREDGILVYSTCTFSPEENEQVIERFLDQYPNMELIDIEKGKGIENGRPEWSRTKREELKKTARLWPHKLDGEGHFVAKMKKSAPAPSSDVKTFKIPKNKKPFHLYFEFEREMFGDRMFSNIVNFGNVLHHLPDYCPDLTGLKVLRAGVHLGELKKNRFEPNHALGLTLKKEQVNHVLELASDETNWIRYIKGETLPAKDLKNGWTLITVDGFPLGWGKVVQSIIKNYYPKGLRWMKENIPVVEK</sequence>
<feature type="binding site" evidence="6">
    <location>
        <begin position="111"/>
        <end position="117"/>
    </location>
    <ligand>
        <name>S-adenosyl-L-methionine</name>
        <dbReference type="ChEBI" id="CHEBI:59789"/>
    </ligand>
</feature>
<dbReference type="CDD" id="cd02440">
    <property type="entry name" value="AdoMet_MTases"/>
    <property type="match status" value="1"/>
</dbReference>
<reference evidence="8" key="1">
    <citation type="submission" date="2022-09" db="EMBL/GenBank/DDBJ databases">
        <title>Complete Genomes of Fervidibacillus albus and Fervidibacillus halotolerans isolated from tidal flat sediments.</title>
        <authorList>
            <person name="Kwon K.K."/>
            <person name="Yang S.-H."/>
            <person name="Park M.J."/>
            <person name="Oh H.-M."/>
        </authorList>
    </citation>
    <scope>NUCLEOTIDE SEQUENCE</scope>
    <source>
        <strain evidence="8">MEBiC13594</strain>
    </source>
</reference>
<comment type="similarity">
    <text evidence="6">Belongs to the class I-like SAM-binding methyltransferase superfamily. RsmB/NOP family.</text>
</comment>
<dbReference type="Gene3D" id="3.40.50.150">
    <property type="entry name" value="Vaccinia Virus protein VP39"/>
    <property type="match status" value="1"/>
</dbReference>
<evidence type="ECO:0000313" key="9">
    <source>
        <dbReference type="Proteomes" id="UP001164726"/>
    </source>
</evidence>
<dbReference type="InterPro" id="IPR001678">
    <property type="entry name" value="MeTrfase_RsmB-F_NOP2_dom"/>
</dbReference>
<evidence type="ECO:0000256" key="3">
    <source>
        <dbReference type="ARBA" id="ARBA00022679"/>
    </source>
</evidence>
<evidence type="ECO:0000256" key="6">
    <source>
        <dbReference type="PROSITE-ProRule" id="PRU01023"/>
    </source>
</evidence>
<dbReference type="PRINTS" id="PR02008">
    <property type="entry name" value="RCMTFAMILY"/>
</dbReference>
<comment type="caution">
    <text evidence="6">Lacks conserved residue(s) required for the propagation of feature annotation.</text>
</comment>
<gene>
    <name evidence="8" type="ORF">OE105_03945</name>
</gene>